<keyword evidence="3" id="KW-1185">Reference proteome</keyword>
<evidence type="ECO:0000313" key="2">
    <source>
        <dbReference type="EMBL" id="KAF2848439.1"/>
    </source>
</evidence>
<reference evidence="2" key="1">
    <citation type="submission" date="2020-01" db="EMBL/GenBank/DDBJ databases">
        <authorList>
            <consortium name="DOE Joint Genome Institute"/>
            <person name="Haridas S."/>
            <person name="Albert R."/>
            <person name="Binder M."/>
            <person name="Bloem J."/>
            <person name="Labutti K."/>
            <person name="Salamov A."/>
            <person name="Andreopoulos B."/>
            <person name="Baker S.E."/>
            <person name="Barry K."/>
            <person name="Bills G."/>
            <person name="Bluhm B.H."/>
            <person name="Cannon C."/>
            <person name="Castanera R."/>
            <person name="Culley D.E."/>
            <person name="Daum C."/>
            <person name="Ezra D."/>
            <person name="Gonzalez J.B."/>
            <person name="Henrissat B."/>
            <person name="Kuo A."/>
            <person name="Liang C."/>
            <person name="Lipzen A."/>
            <person name="Lutzoni F."/>
            <person name="Magnuson J."/>
            <person name="Mondo S."/>
            <person name="Nolan M."/>
            <person name="Ohm R."/>
            <person name="Pangilinan J."/>
            <person name="Park H.-J."/>
            <person name="Ramirez L."/>
            <person name="Alfaro M."/>
            <person name="Sun H."/>
            <person name="Tritt A."/>
            <person name="Yoshinaga Y."/>
            <person name="Zwiers L.-H."/>
            <person name="Turgeon B.G."/>
            <person name="Goodwin S.B."/>
            <person name="Spatafora J.W."/>
            <person name="Crous P.W."/>
            <person name="Grigoriev I.V."/>
        </authorList>
    </citation>
    <scope>NUCLEOTIDE SEQUENCE</scope>
    <source>
        <strain evidence="2">IPT5</strain>
    </source>
</reference>
<name>A0A6A7B275_9PLEO</name>
<dbReference type="Proteomes" id="UP000799423">
    <property type="component" value="Unassembled WGS sequence"/>
</dbReference>
<dbReference type="AlphaFoldDB" id="A0A6A7B275"/>
<feature type="signal peptide" evidence="1">
    <location>
        <begin position="1"/>
        <end position="17"/>
    </location>
</feature>
<dbReference type="EMBL" id="MU006318">
    <property type="protein sequence ID" value="KAF2848439.1"/>
    <property type="molecule type" value="Genomic_DNA"/>
</dbReference>
<accession>A0A6A7B275</accession>
<organism evidence="2 3">
    <name type="scientific">Plenodomus tracheiphilus IPT5</name>
    <dbReference type="NCBI Taxonomy" id="1408161"/>
    <lineage>
        <taxon>Eukaryota</taxon>
        <taxon>Fungi</taxon>
        <taxon>Dikarya</taxon>
        <taxon>Ascomycota</taxon>
        <taxon>Pezizomycotina</taxon>
        <taxon>Dothideomycetes</taxon>
        <taxon>Pleosporomycetidae</taxon>
        <taxon>Pleosporales</taxon>
        <taxon>Pleosporineae</taxon>
        <taxon>Leptosphaeriaceae</taxon>
        <taxon>Plenodomus</taxon>
    </lineage>
</organism>
<sequence>MRHLVLMEFGMACVVCCTVFPNSLLSTPDQRSYIHPRLCMPRCSIVMLCLATKKACMENKKAPNATPCLKDHKNILFSCTSDFPARRIIPDREGRFSQNHIELLSPRPTVDFNGNTKDVPM</sequence>
<keyword evidence="1" id="KW-0732">Signal</keyword>
<evidence type="ECO:0008006" key="4">
    <source>
        <dbReference type="Google" id="ProtNLM"/>
    </source>
</evidence>
<proteinExistence type="predicted"/>
<gene>
    <name evidence="2" type="ORF">T440DRAFT_171907</name>
</gene>
<evidence type="ECO:0000313" key="3">
    <source>
        <dbReference type="Proteomes" id="UP000799423"/>
    </source>
</evidence>
<protein>
    <recommendedName>
        <fullName evidence="4">Secreted protein</fullName>
    </recommendedName>
</protein>
<evidence type="ECO:0000256" key="1">
    <source>
        <dbReference type="SAM" id="SignalP"/>
    </source>
</evidence>
<feature type="chain" id="PRO_5025649673" description="Secreted protein" evidence="1">
    <location>
        <begin position="18"/>
        <end position="121"/>
    </location>
</feature>